<comment type="caution">
    <text evidence="2">The sequence shown here is derived from an EMBL/GenBank/DDBJ whole genome shotgun (WGS) entry which is preliminary data.</text>
</comment>
<dbReference type="EMBL" id="QJKJ01006561">
    <property type="protein sequence ID" value="RDX86271.1"/>
    <property type="molecule type" value="Genomic_DNA"/>
</dbReference>
<accession>A0A371G6Y2</accession>
<proteinExistence type="predicted"/>
<dbReference type="PANTHER" id="PTHR34072">
    <property type="entry name" value="ENZYMATIC POLYPROTEIN-RELATED"/>
    <property type="match status" value="1"/>
</dbReference>
<reference evidence="2" key="1">
    <citation type="submission" date="2018-05" db="EMBL/GenBank/DDBJ databases">
        <title>Draft genome of Mucuna pruriens seed.</title>
        <authorList>
            <person name="Nnadi N.E."/>
            <person name="Vos R."/>
            <person name="Hasami M.H."/>
            <person name="Devisetty U.K."/>
            <person name="Aguiy J.C."/>
        </authorList>
    </citation>
    <scope>NUCLEOTIDE SEQUENCE [LARGE SCALE GENOMIC DNA]</scope>
    <source>
        <strain evidence="2">JCA_2017</strain>
    </source>
</reference>
<dbReference type="InterPro" id="IPR041577">
    <property type="entry name" value="RT_RNaseH_2"/>
</dbReference>
<dbReference type="Gene3D" id="3.10.10.10">
    <property type="entry name" value="HIV Type 1 Reverse Transcriptase, subunit A, domain 1"/>
    <property type="match status" value="1"/>
</dbReference>
<dbReference type="AlphaFoldDB" id="A0A371G6Y2"/>
<feature type="non-terminal residue" evidence="2">
    <location>
        <position position="1"/>
    </location>
</feature>
<evidence type="ECO:0000313" key="2">
    <source>
        <dbReference type="EMBL" id="RDX86271.1"/>
    </source>
</evidence>
<protein>
    <submittedName>
        <fullName evidence="2">Retrovirus-related Pol polyprotein from transposon 17.6</fullName>
    </submittedName>
</protein>
<name>A0A371G6Y2_MUCPR</name>
<evidence type="ECO:0000313" key="3">
    <source>
        <dbReference type="Proteomes" id="UP000257109"/>
    </source>
</evidence>
<dbReference type="PANTHER" id="PTHR34072:SF57">
    <property type="entry name" value="RNA-DIRECTED DNA POLYMERASE"/>
    <property type="match status" value="1"/>
</dbReference>
<evidence type="ECO:0000259" key="1">
    <source>
        <dbReference type="Pfam" id="PF17919"/>
    </source>
</evidence>
<dbReference type="OrthoDB" id="10055717at2759"/>
<feature type="domain" description="Reverse transcriptase/retrotransposon-derived protein RNase H-like" evidence="1">
    <location>
        <begin position="155"/>
        <end position="239"/>
    </location>
</feature>
<gene>
    <name evidence="2" type="primary">pol</name>
    <name evidence="2" type="ORF">CR513_32415</name>
</gene>
<dbReference type="SUPFAM" id="SSF56672">
    <property type="entry name" value="DNA/RNA polymerases"/>
    <property type="match status" value="1"/>
</dbReference>
<keyword evidence="3" id="KW-1185">Reference proteome</keyword>
<dbReference type="FunFam" id="3.10.20.370:FF:000001">
    <property type="entry name" value="Retrovirus-related Pol polyprotein from transposon 17.6-like protein"/>
    <property type="match status" value="1"/>
</dbReference>
<dbReference type="Gene3D" id="3.10.20.370">
    <property type="match status" value="1"/>
</dbReference>
<organism evidence="2 3">
    <name type="scientific">Mucuna pruriens</name>
    <name type="common">Velvet bean</name>
    <name type="synonym">Dolichos pruriens</name>
    <dbReference type="NCBI Taxonomy" id="157652"/>
    <lineage>
        <taxon>Eukaryota</taxon>
        <taxon>Viridiplantae</taxon>
        <taxon>Streptophyta</taxon>
        <taxon>Embryophyta</taxon>
        <taxon>Tracheophyta</taxon>
        <taxon>Spermatophyta</taxon>
        <taxon>Magnoliopsida</taxon>
        <taxon>eudicotyledons</taxon>
        <taxon>Gunneridae</taxon>
        <taxon>Pentapetalae</taxon>
        <taxon>rosids</taxon>
        <taxon>fabids</taxon>
        <taxon>Fabales</taxon>
        <taxon>Fabaceae</taxon>
        <taxon>Papilionoideae</taxon>
        <taxon>50 kb inversion clade</taxon>
        <taxon>NPAAA clade</taxon>
        <taxon>indigoferoid/millettioid clade</taxon>
        <taxon>Phaseoleae</taxon>
        <taxon>Mucuna</taxon>
    </lineage>
</organism>
<dbReference type="Proteomes" id="UP000257109">
    <property type="component" value="Unassembled WGS sequence"/>
</dbReference>
<dbReference type="CDD" id="cd09274">
    <property type="entry name" value="RNase_HI_RT_Ty3"/>
    <property type="match status" value="1"/>
</dbReference>
<sequence length="295" mass="33807">MPKKSGMTVIKNWQDEMVSTKVQNNWRVCINYRKLNQTTRKDHFPLSFVDQVLYADSHSTHGSIQDYLHMSVQNVHIYKDVVWTLQCPEYLLKMHDQHLLGPLRGLYARHLVSIRGIEVDKGKIDVISSLPPPPSLPNPASVREDADFVFNQPYVDAFQELKRRLTSAPILQAPNWELPFELVCDASNSMLGAVLSQRAGKQSHVIAYASRTMDSAQFNYTTTEKELLAIVFALDKFSAEVPLEEARCKAETDLFDFEIRDKKGVENVVVDHLSRLEREVEPIPIRDEFPNEQIL</sequence>
<dbReference type="InterPro" id="IPR043502">
    <property type="entry name" value="DNA/RNA_pol_sf"/>
</dbReference>
<dbReference type="Pfam" id="PF17919">
    <property type="entry name" value="RT_RNaseH_2"/>
    <property type="match status" value="1"/>
</dbReference>